<dbReference type="Proteomes" id="UP000830198">
    <property type="component" value="Chromosome"/>
</dbReference>
<dbReference type="PANTHER" id="PTHR11695">
    <property type="entry name" value="ALCOHOL DEHYDROGENASE RELATED"/>
    <property type="match status" value="1"/>
</dbReference>
<dbReference type="Pfam" id="PF13602">
    <property type="entry name" value="ADH_zinc_N_2"/>
    <property type="match status" value="1"/>
</dbReference>
<dbReference type="RefSeq" id="WP_247810885.1">
    <property type="nucleotide sequence ID" value="NZ_CP095855.1"/>
</dbReference>
<dbReference type="PANTHER" id="PTHR11695:SF294">
    <property type="entry name" value="RETICULON-4-INTERACTING PROTEIN 1, MITOCHONDRIAL"/>
    <property type="match status" value="1"/>
</dbReference>
<name>A0ABY4I190_CHIFI</name>
<dbReference type="Pfam" id="PF08240">
    <property type="entry name" value="ADH_N"/>
    <property type="match status" value="1"/>
</dbReference>
<dbReference type="Gene3D" id="3.90.180.10">
    <property type="entry name" value="Medium-chain alcohol dehydrogenases, catalytic domain"/>
    <property type="match status" value="1"/>
</dbReference>
<dbReference type="InterPro" id="IPR036291">
    <property type="entry name" value="NAD(P)-bd_dom_sf"/>
</dbReference>
<dbReference type="SMART" id="SM00829">
    <property type="entry name" value="PKS_ER"/>
    <property type="match status" value="1"/>
</dbReference>
<dbReference type="SUPFAM" id="SSF51735">
    <property type="entry name" value="NAD(P)-binding Rossmann-fold domains"/>
    <property type="match status" value="1"/>
</dbReference>
<dbReference type="EMBL" id="CP095855">
    <property type="protein sequence ID" value="UPK68491.1"/>
    <property type="molecule type" value="Genomic_DNA"/>
</dbReference>
<accession>A0ABY4I190</accession>
<feature type="domain" description="Enoyl reductase (ER)" evidence="1">
    <location>
        <begin position="19"/>
        <end position="333"/>
    </location>
</feature>
<protein>
    <submittedName>
        <fullName evidence="2">Zinc-dependent alcohol dehydrogenase family protein</fullName>
    </submittedName>
</protein>
<dbReference type="SUPFAM" id="SSF50129">
    <property type="entry name" value="GroES-like"/>
    <property type="match status" value="1"/>
</dbReference>
<evidence type="ECO:0000259" key="1">
    <source>
        <dbReference type="SMART" id="SM00829"/>
    </source>
</evidence>
<dbReference type="InterPro" id="IPR011032">
    <property type="entry name" value="GroES-like_sf"/>
</dbReference>
<evidence type="ECO:0000313" key="3">
    <source>
        <dbReference type="Proteomes" id="UP000830198"/>
    </source>
</evidence>
<evidence type="ECO:0000313" key="2">
    <source>
        <dbReference type="EMBL" id="UPK68491.1"/>
    </source>
</evidence>
<proteinExistence type="predicted"/>
<organism evidence="2 3">
    <name type="scientific">Chitinophaga filiformis</name>
    <name type="common">Myxococcus filiformis</name>
    <name type="synonym">Flexibacter filiformis</name>
    <dbReference type="NCBI Taxonomy" id="104663"/>
    <lineage>
        <taxon>Bacteria</taxon>
        <taxon>Pseudomonadati</taxon>
        <taxon>Bacteroidota</taxon>
        <taxon>Chitinophagia</taxon>
        <taxon>Chitinophagales</taxon>
        <taxon>Chitinophagaceae</taxon>
        <taxon>Chitinophaga</taxon>
    </lineage>
</organism>
<keyword evidence="3" id="KW-1185">Reference proteome</keyword>
<dbReference type="InterPro" id="IPR020843">
    <property type="entry name" value="ER"/>
</dbReference>
<sequence length="335" mass="35168">MSTDQNNNTMKAMVLEHYGEAFKLKELPVPVPAKGQVLVKIMASGINPLDTKIKRGEGKHAKQLAPAILGLDLAGVVVSTGEGVNAFQPGDEVYGMAGGIGGRQGTLAEYAAVDADLLALKPASLSMQEAAALPLVFITAWEGLVDRANVKAGQRVLIHGGAGGIGHVAIQLALSFGASVFATGSSRSLQLIERLGATPIDYNSLSVKEYVGKYTDGEGFDIVFDTVGGETLDKSFEAVRNYTGHVVSALGWGSHSLAPLSFRGATYSGIFTLLPMLTGKGMKHHGEILREAARLSEKGQLKPVLDKRVLSLAEAEVGYKAIESGDVTGKLVVNI</sequence>
<dbReference type="InterPro" id="IPR050700">
    <property type="entry name" value="YIM1/Zinc_Alcohol_DH_Fams"/>
</dbReference>
<gene>
    <name evidence="2" type="ORF">MYF79_26400</name>
</gene>
<dbReference type="Gene3D" id="3.40.50.720">
    <property type="entry name" value="NAD(P)-binding Rossmann-like Domain"/>
    <property type="match status" value="1"/>
</dbReference>
<dbReference type="InterPro" id="IPR013154">
    <property type="entry name" value="ADH-like_N"/>
</dbReference>
<reference evidence="2 3" key="1">
    <citation type="submission" date="2022-04" db="EMBL/GenBank/DDBJ databases">
        <title>The arsenic-methylating capacity of Chitinophaga filiformis YT5 during chitin decomposition.</title>
        <authorList>
            <person name="Chen G."/>
            <person name="Liang Y."/>
        </authorList>
    </citation>
    <scope>NUCLEOTIDE SEQUENCE [LARGE SCALE GENOMIC DNA]</scope>
    <source>
        <strain evidence="2 3">YT5</strain>
    </source>
</reference>
<dbReference type="CDD" id="cd08272">
    <property type="entry name" value="MDR6"/>
    <property type="match status" value="1"/>
</dbReference>